<evidence type="ECO:0000256" key="5">
    <source>
        <dbReference type="ARBA" id="ARBA00022741"/>
    </source>
</evidence>
<dbReference type="GO" id="GO:0005524">
    <property type="term" value="F:ATP binding"/>
    <property type="evidence" value="ECO:0007669"/>
    <property type="project" value="UniProtKB-KW"/>
</dbReference>
<keyword evidence="7 11" id="KW-1133">Transmembrane helix</keyword>
<evidence type="ECO:0000256" key="11">
    <source>
        <dbReference type="SAM" id="Phobius"/>
    </source>
</evidence>
<dbReference type="GO" id="GO:0005886">
    <property type="term" value="C:plasma membrane"/>
    <property type="evidence" value="ECO:0007669"/>
    <property type="project" value="UniProtKB-SubCell"/>
</dbReference>
<feature type="region of interest" description="Disordered" evidence="10">
    <location>
        <begin position="308"/>
        <end position="329"/>
    </location>
</feature>
<dbReference type="PROSITE" id="PS50011">
    <property type="entry name" value="PROTEIN_KINASE_DOM"/>
    <property type="match status" value="1"/>
</dbReference>
<evidence type="ECO:0000256" key="1">
    <source>
        <dbReference type="ARBA" id="ARBA00004162"/>
    </source>
</evidence>
<dbReference type="InterPro" id="IPR011009">
    <property type="entry name" value="Kinase-like_dom_sf"/>
</dbReference>
<dbReference type="InterPro" id="IPR052611">
    <property type="entry name" value="Plant_RLK_LysM"/>
</dbReference>
<dbReference type="AlphaFoldDB" id="A0ABC8SPB9"/>
<keyword evidence="2" id="KW-1003">Cell membrane</keyword>
<sequence>MSVLSAEDMWEQFMAWGVHWCQGNIALSEGSGVVPRHQKHVPGHHSSEVSHQFSSSSADWVDTSRRWCLAHAFLGRLMTYSSAGSSHVQPNLMLQPYVGKATTLCNSNDTSNSVLGYTCNSITQRSCQAYLTFRSEPPFNTVGSISGLLGADPTQLSQLNSAPENQTFATNGMVLVPVNCCCSGQYYQANTSYSIAQENTYFLIANNTFQGLSTCQALQDQDGSPAQNFSLATGTSINVPLRCACPTKNQSDIGVRYLLSYLVILGNSVRAISSQFGVDTERTLTANGLSDQDYNIYPFTTLLVPLQNPPISNQTAEPPLPPPPPPAVAPSLNKSSSITWRYVLLGVLGGGSLALVIGAIIFCTIDRRQKKKTDQITVSELLETQDKPLETKLQKTTGEFLEELLETHDKPLETKLQKTTGEFLEGLSSIAQSLKVYTFEELQSATDNFSPVCLIKGSVYCGTIKGDFAAIKRMNGDVSKEINLLNRINHFNLIRLSGICFNDGNWYLVYEYAGNGPLSNWIYHENDDHKILNWTQRIQIALDVATGLNYLHSYASPPYVHKDLKCTNVLLDSDFRAKITNFNLARSADGEEGQFALTRHIVGTKGYMAPEYLENGLISPKLDVYAFGVLLMEILTGKEFALLYEGEKKHLSDVLVTVLHEEDGRENLSNFMDPYLQCNYPVEVAIFVVRLIDNCIKKDPSGRPGMDEIVLCLSRTLNTKMSGEFV</sequence>
<protein>
    <recommendedName>
        <fullName evidence="16">LysM domain receptor-like kinase 4</fullName>
    </recommendedName>
</protein>
<evidence type="ECO:0000313" key="15">
    <source>
        <dbReference type="Proteomes" id="UP001642360"/>
    </source>
</evidence>
<dbReference type="SMART" id="SM00220">
    <property type="entry name" value="S_TKc"/>
    <property type="match status" value="1"/>
</dbReference>
<evidence type="ECO:0000256" key="2">
    <source>
        <dbReference type="ARBA" id="ARBA00022475"/>
    </source>
</evidence>
<keyword evidence="3 11" id="KW-0812">Transmembrane</keyword>
<keyword evidence="9" id="KW-1015">Disulfide bond</keyword>
<evidence type="ECO:0000256" key="8">
    <source>
        <dbReference type="ARBA" id="ARBA00023136"/>
    </source>
</evidence>
<keyword evidence="5" id="KW-0547">Nucleotide-binding</keyword>
<dbReference type="PANTHER" id="PTHR45927:SF11">
    <property type="entry name" value="LYSM DOMAIN RECEPTOR-LIKE KINASE 4"/>
    <property type="match status" value="1"/>
</dbReference>
<dbReference type="Pfam" id="PF00069">
    <property type="entry name" value="Pkinase"/>
    <property type="match status" value="1"/>
</dbReference>
<evidence type="ECO:0000259" key="13">
    <source>
        <dbReference type="PROSITE" id="PS51782"/>
    </source>
</evidence>
<keyword evidence="6" id="KW-0067">ATP-binding</keyword>
<dbReference type="GO" id="GO:0051707">
    <property type="term" value="P:response to other organism"/>
    <property type="evidence" value="ECO:0007669"/>
    <property type="project" value="UniProtKB-ARBA"/>
</dbReference>
<dbReference type="Gene3D" id="1.10.510.10">
    <property type="entry name" value="Transferase(Phosphotransferase) domain 1"/>
    <property type="match status" value="1"/>
</dbReference>
<evidence type="ECO:0000256" key="7">
    <source>
        <dbReference type="ARBA" id="ARBA00022989"/>
    </source>
</evidence>
<name>A0ABC8SPB9_9AQUA</name>
<evidence type="ECO:0008006" key="16">
    <source>
        <dbReference type="Google" id="ProtNLM"/>
    </source>
</evidence>
<feature type="transmembrane region" description="Helical" evidence="11">
    <location>
        <begin position="340"/>
        <end position="365"/>
    </location>
</feature>
<keyword evidence="8 11" id="KW-0472">Membrane</keyword>
<dbReference type="Pfam" id="PF23472">
    <property type="entry name" value="LysM2_CERK1_LYK3_4_5"/>
    <property type="match status" value="1"/>
</dbReference>
<feature type="domain" description="LysM" evidence="13">
    <location>
        <begin position="259"/>
        <end position="304"/>
    </location>
</feature>
<evidence type="ECO:0000256" key="6">
    <source>
        <dbReference type="ARBA" id="ARBA00022840"/>
    </source>
</evidence>
<evidence type="ECO:0000256" key="9">
    <source>
        <dbReference type="ARBA" id="ARBA00023157"/>
    </source>
</evidence>
<feature type="compositionally biased region" description="Pro residues" evidence="10">
    <location>
        <begin position="318"/>
        <end position="328"/>
    </location>
</feature>
<evidence type="ECO:0000256" key="10">
    <source>
        <dbReference type="SAM" id="MobiDB-lite"/>
    </source>
</evidence>
<evidence type="ECO:0000313" key="14">
    <source>
        <dbReference type="EMBL" id="CAK9158740.1"/>
    </source>
</evidence>
<dbReference type="InterPro" id="IPR008271">
    <property type="entry name" value="Ser/Thr_kinase_AS"/>
</dbReference>
<dbReference type="InterPro" id="IPR056563">
    <property type="entry name" value="LysM3_LYK4_5"/>
</dbReference>
<dbReference type="SUPFAM" id="SSF56112">
    <property type="entry name" value="Protein kinase-like (PK-like)"/>
    <property type="match status" value="1"/>
</dbReference>
<evidence type="ECO:0000256" key="3">
    <source>
        <dbReference type="ARBA" id="ARBA00022692"/>
    </source>
</evidence>
<dbReference type="InterPro" id="IPR018392">
    <property type="entry name" value="LysM"/>
</dbReference>
<dbReference type="PROSITE" id="PS51782">
    <property type="entry name" value="LYSM"/>
    <property type="match status" value="1"/>
</dbReference>
<dbReference type="EMBL" id="CAUOFW020003236">
    <property type="protein sequence ID" value="CAK9158740.1"/>
    <property type="molecule type" value="Genomic_DNA"/>
</dbReference>
<dbReference type="PROSITE" id="PS00108">
    <property type="entry name" value="PROTEIN_KINASE_ST"/>
    <property type="match status" value="1"/>
</dbReference>
<accession>A0ABC8SPB9</accession>
<organism evidence="14 15">
    <name type="scientific">Ilex paraguariensis</name>
    <name type="common">yerba mate</name>
    <dbReference type="NCBI Taxonomy" id="185542"/>
    <lineage>
        <taxon>Eukaryota</taxon>
        <taxon>Viridiplantae</taxon>
        <taxon>Streptophyta</taxon>
        <taxon>Embryophyta</taxon>
        <taxon>Tracheophyta</taxon>
        <taxon>Spermatophyta</taxon>
        <taxon>Magnoliopsida</taxon>
        <taxon>eudicotyledons</taxon>
        <taxon>Gunneridae</taxon>
        <taxon>Pentapetalae</taxon>
        <taxon>asterids</taxon>
        <taxon>campanulids</taxon>
        <taxon>Aquifoliales</taxon>
        <taxon>Aquifoliaceae</taxon>
        <taxon>Ilex</taxon>
    </lineage>
</organism>
<feature type="domain" description="Protein kinase" evidence="12">
    <location>
        <begin position="342"/>
        <end position="717"/>
    </location>
</feature>
<comment type="subcellular location">
    <subcellularLocation>
        <location evidence="1">Cell membrane</location>
        <topology evidence="1">Single-pass membrane protein</topology>
    </subcellularLocation>
</comment>
<dbReference type="Pfam" id="PF23446">
    <property type="entry name" value="LysM1_NFP_LYK"/>
    <property type="match status" value="1"/>
</dbReference>
<proteinExistence type="predicted"/>
<dbReference type="Pfam" id="PF23473">
    <property type="entry name" value="LysM3_LYK4_5"/>
    <property type="match status" value="1"/>
</dbReference>
<dbReference type="InterPro" id="IPR056561">
    <property type="entry name" value="NFP_LYK_LysM1"/>
</dbReference>
<comment type="caution">
    <text evidence="14">The sequence shown here is derived from an EMBL/GenBank/DDBJ whole genome shotgun (WGS) entry which is preliminary data.</text>
</comment>
<keyword evidence="15" id="KW-1185">Reference proteome</keyword>
<dbReference type="InterPro" id="IPR056562">
    <property type="entry name" value="LysM2_CERK1_LYK3_4_5"/>
</dbReference>
<dbReference type="PANTHER" id="PTHR45927">
    <property type="entry name" value="LYSM-DOMAIN RECEPTOR-LIKE KINASE-RELATED"/>
    <property type="match status" value="1"/>
</dbReference>
<gene>
    <name evidence="14" type="ORF">ILEXP_LOCUS27403</name>
</gene>
<reference evidence="14 15" key="1">
    <citation type="submission" date="2024-02" db="EMBL/GenBank/DDBJ databases">
        <authorList>
            <person name="Vignale AGUSTIN F."/>
            <person name="Sosa J E."/>
            <person name="Modenutti C."/>
        </authorList>
    </citation>
    <scope>NUCLEOTIDE SEQUENCE [LARGE SCALE GENOMIC DNA]</scope>
</reference>
<evidence type="ECO:0000256" key="4">
    <source>
        <dbReference type="ARBA" id="ARBA00022729"/>
    </source>
</evidence>
<dbReference type="InterPro" id="IPR000719">
    <property type="entry name" value="Prot_kinase_dom"/>
</dbReference>
<keyword evidence="4" id="KW-0732">Signal</keyword>
<dbReference type="Proteomes" id="UP001642360">
    <property type="component" value="Unassembled WGS sequence"/>
</dbReference>
<dbReference type="FunFam" id="1.10.510.10:FF:000468">
    <property type="entry name" value="PTI1-like tyrosine-protein kinase 3"/>
    <property type="match status" value="1"/>
</dbReference>
<dbReference type="Gene3D" id="3.30.200.20">
    <property type="entry name" value="Phosphorylase Kinase, domain 1"/>
    <property type="match status" value="1"/>
</dbReference>
<evidence type="ECO:0000259" key="12">
    <source>
        <dbReference type="PROSITE" id="PS50011"/>
    </source>
</evidence>